<dbReference type="Proteomes" id="UP001335729">
    <property type="component" value="Unassembled WGS sequence"/>
</dbReference>
<evidence type="ECO:0000313" key="3">
    <source>
        <dbReference type="EMBL" id="MEE4025023.1"/>
    </source>
</evidence>
<name>A0ABU7MXF9_9ACTN</name>
<dbReference type="InterPro" id="IPR027051">
    <property type="entry name" value="XdhC_Rossmann_dom"/>
</dbReference>
<protein>
    <submittedName>
        <fullName evidence="3">XdhC family protein</fullName>
    </submittedName>
</protein>
<reference evidence="3 4" key="1">
    <citation type="submission" date="2024-01" db="EMBL/GenBank/DDBJ databases">
        <title>Draft genome sequence of Gordonia sp. PKS22-38.</title>
        <authorList>
            <person name="Suphannarot A."/>
            <person name="Mingma R."/>
        </authorList>
    </citation>
    <scope>NUCLEOTIDE SEQUENCE [LARGE SCALE GENOMIC DNA]</scope>
    <source>
        <strain evidence="3 4">PKS22-38</strain>
    </source>
</reference>
<proteinExistence type="predicted"/>
<dbReference type="InterPro" id="IPR003777">
    <property type="entry name" value="XdhC_CoxI"/>
</dbReference>
<evidence type="ECO:0000313" key="4">
    <source>
        <dbReference type="Proteomes" id="UP001335729"/>
    </source>
</evidence>
<dbReference type="InterPro" id="IPR052698">
    <property type="entry name" value="MoCofactor_Util/Proc"/>
</dbReference>
<dbReference type="Pfam" id="PF13478">
    <property type="entry name" value="XdhC_C"/>
    <property type="match status" value="1"/>
</dbReference>
<dbReference type="Gene3D" id="3.40.50.720">
    <property type="entry name" value="NAD(P)-binding Rossmann-like Domain"/>
    <property type="match status" value="1"/>
</dbReference>
<keyword evidence="4" id="KW-1185">Reference proteome</keyword>
<dbReference type="RefSeq" id="WP_330506362.1">
    <property type="nucleotide sequence ID" value="NZ_JAZDUE010000016.1"/>
</dbReference>
<dbReference type="Pfam" id="PF02625">
    <property type="entry name" value="XdhC_CoxI"/>
    <property type="match status" value="1"/>
</dbReference>
<organism evidence="3 4">
    <name type="scientific">Gordonia prachuapensis</name>
    <dbReference type="NCBI Taxonomy" id="3115651"/>
    <lineage>
        <taxon>Bacteria</taxon>
        <taxon>Bacillati</taxon>
        <taxon>Actinomycetota</taxon>
        <taxon>Actinomycetes</taxon>
        <taxon>Mycobacteriales</taxon>
        <taxon>Gordoniaceae</taxon>
        <taxon>Gordonia</taxon>
    </lineage>
</organism>
<dbReference type="PANTHER" id="PTHR30388:SF4">
    <property type="entry name" value="MOLYBDENUM COFACTOR INSERTION CHAPERONE PAOD"/>
    <property type="match status" value="1"/>
</dbReference>
<feature type="domain" description="XdhC Rossmann" evidence="2">
    <location>
        <begin position="170"/>
        <end position="321"/>
    </location>
</feature>
<evidence type="ECO:0000259" key="2">
    <source>
        <dbReference type="Pfam" id="PF13478"/>
    </source>
</evidence>
<feature type="domain" description="XdhC- CoxI" evidence="1">
    <location>
        <begin position="19"/>
        <end position="85"/>
    </location>
</feature>
<evidence type="ECO:0000259" key="1">
    <source>
        <dbReference type="Pfam" id="PF02625"/>
    </source>
</evidence>
<gene>
    <name evidence="3" type="ORF">V1Y59_18200</name>
</gene>
<sequence length="330" mass="35102">MDPVLATSQPVLAEAYRVWQENRSCALATVVAAHGSTPRDPGAMLVVHEDGSVVGSISGGCVESALYESALETLTTGVPRLESYGPDGDLVAPGLTCGGSLSVLVERVDRRQFPELSVVVDRLTAGMPCVLHTTAPESGAVHTVVDGVSGATRLETDGSIIRRFLPAPRMVIVGSTDFAAEMSVLGARMGYRVTVCDARPVFATPSRLPHAHDVVCGWPSDHVVRERDSGAFDERSVFVVLTHDPKIDIPVLVECLDDSRWPVLPFYVGAMGSRTADARRRRELLDMGVTPDQLDRLHSPIGLAIGNRGPAETAIAIAAELIHARSVSAV</sequence>
<accession>A0ABU7MXF9</accession>
<comment type="caution">
    <text evidence="3">The sequence shown here is derived from an EMBL/GenBank/DDBJ whole genome shotgun (WGS) entry which is preliminary data.</text>
</comment>
<dbReference type="EMBL" id="JAZDUE010000016">
    <property type="protein sequence ID" value="MEE4025023.1"/>
    <property type="molecule type" value="Genomic_DNA"/>
</dbReference>
<dbReference type="PANTHER" id="PTHR30388">
    <property type="entry name" value="ALDEHYDE OXIDOREDUCTASE MOLYBDENUM COFACTOR ASSEMBLY PROTEIN"/>
    <property type="match status" value="1"/>
</dbReference>